<dbReference type="InterPro" id="IPR004638">
    <property type="entry name" value="EmrB-like"/>
</dbReference>
<feature type="transmembrane region" description="Helical" evidence="7">
    <location>
        <begin position="178"/>
        <end position="198"/>
    </location>
</feature>
<dbReference type="InterPro" id="IPR036259">
    <property type="entry name" value="MFS_trans_sf"/>
</dbReference>
<dbReference type="InterPro" id="IPR020846">
    <property type="entry name" value="MFS_dom"/>
</dbReference>
<evidence type="ECO:0000256" key="4">
    <source>
        <dbReference type="ARBA" id="ARBA00022692"/>
    </source>
</evidence>
<keyword evidence="2" id="KW-0813">Transport</keyword>
<protein>
    <submittedName>
        <fullName evidence="9">Major facilitator superfamily transporter permease</fullName>
    </submittedName>
</protein>
<evidence type="ECO:0000256" key="3">
    <source>
        <dbReference type="ARBA" id="ARBA00022475"/>
    </source>
</evidence>
<evidence type="ECO:0000256" key="2">
    <source>
        <dbReference type="ARBA" id="ARBA00022448"/>
    </source>
</evidence>
<sequence>MDSSITTAMPADRARVEVKHPGLAMVSMLIGAFMGMFSETALNIALPSLATSLNVPTSTLSWLVTGYMLVIGIVLPFSSLLTRWFTTRQLIITGLIAFILGAAIAATAGTFPVLLFGRMVQGIATGIILPLMFTVAMQVFKPSKLGAAMGMCALVIMFAPAVGPTITGLILAKLNWHWLFWLFIPVLLIALVFAITSLENVGNITRPRVDFLSVAGSVIGFASLVSGVSLASDFGWTSPAVIGLLVVAVIVLALYVHRQLHLENPVLNLRIFAIPAFRTGALLVMLDFGIILSAMYLLPMYLQKGLLLPVALTGIIMLPGGAINAIVSAIAGRLFDRLGAKGPAMTGFIIALIGAIMLALSSSTSSVAYVIAAHIILMIGAPLAMSPAQTHALSALSGRESADGSTIMNTMQQIVGAIATAVATSLLGLGTAAAATHNQAAAFTNGVHYGIYFTIILIVAALIITLGLKDKPKEA</sequence>
<dbReference type="PRINTS" id="PR01036">
    <property type="entry name" value="TCRTETB"/>
</dbReference>
<proteinExistence type="predicted"/>
<feature type="transmembrane region" description="Helical" evidence="7">
    <location>
        <begin position="120"/>
        <end position="140"/>
    </location>
</feature>
<feature type="transmembrane region" description="Helical" evidence="7">
    <location>
        <begin position="276"/>
        <end position="298"/>
    </location>
</feature>
<dbReference type="AlphaFoldDB" id="A0A0R1ZJJ3"/>
<evidence type="ECO:0000256" key="6">
    <source>
        <dbReference type="ARBA" id="ARBA00023136"/>
    </source>
</evidence>
<dbReference type="STRING" id="1291052.FC18_GL000364"/>
<feature type="domain" description="Major facilitator superfamily (MFS) profile" evidence="8">
    <location>
        <begin position="24"/>
        <end position="473"/>
    </location>
</feature>
<evidence type="ECO:0000256" key="1">
    <source>
        <dbReference type="ARBA" id="ARBA00004651"/>
    </source>
</evidence>
<dbReference type="PATRIC" id="fig|1291052.5.peg.375"/>
<organism evidence="9 10">
    <name type="scientific">Lacticaseibacillus sharpeae JCM 1186 = DSM 20505</name>
    <dbReference type="NCBI Taxonomy" id="1291052"/>
    <lineage>
        <taxon>Bacteria</taxon>
        <taxon>Bacillati</taxon>
        <taxon>Bacillota</taxon>
        <taxon>Bacilli</taxon>
        <taxon>Lactobacillales</taxon>
        <taxon>Lactobacillaceae</taxon>
        <taxon>Lacticaseibacillus</taxon>
    </lineage>
</organism>
<dbReference type="RefSeq" id="WP_056976258.1">
    <property type="nucleotide sequence ID" value="NZ_AYYO01000055.1"/>
</dbReference>
<keyword evidence="10" id="KW-1185">Reference proteome</keyword>
<dbReference type="InterPro" id="IPR011701">
    <property type="entry name" value="MFS"/>
</dbReference>
<name>A0A0R1ZJJ3_9LACO</name>
<feature type="transmembrane region" description="Helical" evidence="7">
    <location>
        <begin position="90"/>
        <end position="114"/>
    </location>
</feature>
<comment type="caution">
    <text evidence="9">The sequence shown here is derived from an EMBL/GenBank/DDBJ whole genome shotgun (WGS) entry which is preliminary data.</text>
</comment>
<feature type="transmembrane region" description="Helical" evidence="7">
    <location>
        <begin position="152"/>
        <end position="172"/>
    </location>
</feature>
<feature type="transmembrane region" description="Helical" evidence="7">
    <location>
        <begin position="23"/>
        <end position="46"/>
    </location>
</feature>
<dbReference type="NCBIfam" id="TIGR00711">
    <property type="entry name" value="efflux_EmrB"/>
    <property type="match status" value="1"/>
</dbReference>
<keyword evidence="5 7" id="KW-1133">Transmembrane helix</keyword>
<keyword evidence="4 7" id="KW-0812">Transmembrane</keyword>
<reference evidence="9 10" key="1">
    <citation type="journal article" date="2015" name="Genome Announc.">
        <title>Expanding the biotechnology potential of lactobacilli through comparative genomics of 213 strains and associated genera.</title>
        <authorList>
            <person name="Sun Z."/>
            <person name="Harris H.M."/>
            <person name="McCann A."/>
            <person name="Guo C."/>
            <person name="Argimon S."/>
            <person name="Zhang W."/>
            <person name="Yang X."/>
            <person name="Jeffery I.B."/>
            <person name="Cooney J.C."/>
            <person name="Kagawa T.F."/>
            <person name="Liu W."/>
            <person name="Song Y."/>
            <person name="Salvetti E."/>
            <person name="Wrobel A."/>
            <person name="Rasinkangas P."/>
            <person name="Parkhill J."/>
            <person name="Rea M.C."/>
            <person name="O'Sullivan O."/>
            <person name="Ritari J."/>
            <person name="Douillard F.P."/>
            <person name="Paul Ross R."/>
            <person name="Yang R."/>
            <person name="Briner A.E."/>
            <person name="Felis G.E."/>
            <person name="de Vos W.M."/>
            <person name="Barrangou R."/>
            <person name="Klaenhammer T.R."/>
            <person name="Caufield P.W."/>
            <person name="Cui Y."/>
            <person name="Zhang H."/>
            <person name="O'Toole P.W."/>
        </authorList>
    </citation>
    <scope>NUCLEOTIDE SEQUENCE [LARGE SCALE GENOMIC DNA]</scope>
    <source>
        <strain evidence="9 10">DSM 20505</strain>
    </source>
</reference>
<evidence type="ECO:0000313" key="9">
    <source>
        <dbReference type="EMBL" id="KRM54554.1"/>
    </source>
</evidence>
<dbReference type="PANTHER" id="PTHR42718:SF43">
    <property type="entry name" value="LINCOMYCIN RESISTANCE PROTEIN LMRB"/>
    <property type="match status" value="1"/>
</dbReference>
<keyword evidence="3" id="KW-1003">Cell membrane</keyword>
<evidence type="ECO:0000259" key="8">
    <source>
        <dbReference type="PROSITE" id="PS50850"/>
    </source>
</evidence>
<feature type="transmembrane region" description="Helical" evidence="7">
    <location>
        <begin position="210"/>
        <end position="230"/>
    </location>
</feature>
<dbReference type="PROSITE" id="PS50850">
    <property type="entry name" value="MFS"/>
    <property type="match status" value="1"/>
</dbReference>
<evidence type="ECO:0000256" key="5">
    <source>
        <dbReference type="ARBA" id="ARBA00022989"/>
    </source>
</evidence>
<keyword evidence="6 7" id="KW-0472">Membrane</keyword>
<dbReference type="GO" id="GO:0005886">
    <property type="term" value="C:plasma membrane"/>
    <property type="evidence" value="ECO:0007669"/>
    <property type="project" value="UniProtKB-SubCell"/>
</dbReference>
<dbReference type="Gene3D" id="1.20.1250.20">
    <property type="entry name" value="MFS general substrate transporter like domains"/>
    <property type="match status" value="1"/>
</dbReference>
<feature type="transmembrane region" description="Helical" evidence="7">
    <location>
        <begin position="344"/>
        <end position="361"/>
    </location>
</feature>
<evidence type="ECO:0000313" key="10">
    <source>
        <dbReference type="Proteomes" id="UP000051679"/>
    </source>
</evidence>
<gene>
    <name evidence="9" type="ORF">FC18_GL000364</name>
</gene>
<feature type="transmembrane region" description="Helical" evidence="7">
    <location>
        <begin position="58"/>
        <end position="78"/>
    </location>
</feature>
<feature type="transmembrane region" description="Helical" evidence="7">
    <location>
        <begin position="367"/>
        <end position="385"/>
    </location>
</feature>
<dbReference type="GO" id="GO:0022857">
    <property type="term" value="F:transmembrane transporter activity"/>
    <property type="evidence" value="ECO:0007669"/>
    <property type="project" value="InterPro"/>
</dbReference>
<dbReference type="Gene3D" id="1.20.1720.10">
    <property type="entry name" value="Multidrug resistance protein D"/>
    <property type="match status" value="1"/>
</dbReference>
<feature type="transmembrane region" description="Helical" evidence="7">
    <location>
        <begin position="310"/>
        <end position="332"/>
    </location>
</feature>
<dbReference type="EMBL" id="AYYO01000055">
    <property type="protein sequence ID" value="KRM54554.1"/>
    <property type="molecule type" value="Genomic_DNA"/>
</dbReference>
<dbReference type="PANTHER" id="PTHR42718">
    <property type="entry name" value="MAJOR FACILITATOR SUPERFAMILY MULTIDRUG TRANSPORTER MFSC"/>
    <property type="match status" value="1"/>
</dbReference>
<dbReference type="SUPFAM" id="SSF103473">
    <property type="entry name" value="MFS general substrate transporter"/>
    <property type="match status" value="2"/>
</dbReference>
<accession>A0A0R1ZJJ3</accession>
<comment type="subcellular location">
    <subcellularLocation>
        <location evidence="1">Cell membrane</location>
        <topology evidence="1">Multi-pass membrane protein</topology>
    </subcellularLocation>
</comment>
<evidence type="ECO:0000256" key="7">
    <source>
        <dbReference type="SAM" id="Phobius"/>
    </source>
</evidence>
<dbReference type="Pfam" id="PF07690">
    <property type="entry name" value="MFS_1"/>
    <property type="match status" value="1"/>
</dbReference>
<feature type="transmembrane region" description="Helical" evidence="7">
    <location>
        <begin position="236"/>
        <end position="256"/>
    </location>
</feature>
<feature type="transmembrane region" description="Helical" evidence="7">
    <location>
        <begin position="447"/>
        <end position="468"/>
    </location>
</feature>
<feature type="transmembrane region" description="Helical" evidence="7">
    <location>
        <begin position="414"/>
        <end position="435"/>
    </location>
</feature>
<dbReference type="Proteomes" id="UP000051679">
    <property type="component" value="Unassembled WGS sequence"/>
</dbReference>
<dbReference type="OrthoDB" id="9816041at2"/>